<protein>
    <recommendedName>
        <fullName evidence="1">SET domain-containing protein</fullName>
    </recommendedName>
</protein>
<dbReference type="EMBL" id="JAUIQD010000001">
    <property type="protein sequence ID" value="KAK3362986.1"/>
    <property type="molecule type" value="Genomic_DNA"/>
</dbReference>
<evidence type="ECO:0000259" key="1">
    <source>
        <dbReference type="PROSITE" id="PS50280"/>
    </source>
</evidence>
<accession>A0AAJ0MJP9</accession>
<gene>
    <name evidence="2" type="ORF">B0T25DRAFT_26585</name>
</gene>
<dbReference type="SMART" id="SM00317">
    <property type="entry name" value="SET"/>
    <property type="match status" value="1"/>
</dbReference>
<dbReference type="GO" id="GO:0005634">
    <property type="term" value="C:nucleus"/>
    <property type="evidence" value="ECO:0007669"/>
    <property type="project" value="TreeGrafter"/>
</dbReference>
<dbReference type="AlphaFoldDB" id="A0AAJ0MJP9"/>
<reference evidence="2" key="2">
    <citation type="submission" date="2023-06" db="EMBL/GenBank/DDBJ databases">
        <authorList>
            <consortium name="Lawrence Berkeley National Laboratory"/>
            <person name="Haridas S."/>
            <person name="Hensen N."/>
            <person name="Bonometti L."/>
            <person name="Westerberg I."/>
            <person name="Brannstrom I.O."/>
            <person name="Guillou S."/>
            <person name="Cros-Aarteil S."/>
            <person name="Calhoun S."/>
            <person name="Kuo A."/>
            <person name="Mondo S."/>
            <person name="Pangilinan J."/>
            <person name="Riley R."/>
            <person name="Labutti K."/>
            <person name="Andreopoulos B."/>
            <person name="Lipzen A."/>
            <person name="Chen C."/>
            <person name="Yanf M."/>
            <person name="Daum C."/>
            <person name="Ng V."/>
            <person name="Clum A."/>
            <person name="Steindorff A."/>
            <person name="Ohm R."/>
            <person name="Martin F."/>
            <person name="Silar P."/>
            <person name="Natvig D."/>
            <person name="Lalanne C."/>
            <person name="Gautier V."/>
            <person name="Ament-Velasquez S.L."/>
            <person name="Kruys A."/>
            <person name="Hutchinson M.I."/>
            <person name="Powell A.J."/>
            <person name="Barry K."/>
            <person name="Miller A.N."/>
            <person name="Grigoriev I.V."/>
            <person name="Debuchy R."/>
            <person name="Gladieux P."/>
            <person name="Thoren M.H."/>
            <person name="Johannesson H."/>
        </authorList>
    </citation>
    <scope>NUCLEOTIDE SEQUENCE</scope>
    <source>
        <strain evidence="2">CBS 955.72</strain>
    </source>
</reference>
<comment type="caution">
    <text evidence="2">The sequence shown here is derived from an EMBL/GenBank/DDBJ whole genome shotgun (WGS) entry which is preliminary data.</text>
</comment>
<sequence length="305" mass="33134">MATSEPPTSAEAFDASKMSKAPSKFLRNAPQDTPAVRVGFVNAAVGYGLFAARDLRKDEFIFHEAPLLTALFNEKFSSDKNLVQSQHAAYRNALVDGNRDVVTLAFPRLAARNGFAPLPFDDAHTVLETALGKNLVHGQFGGSTVTREQYEAYTSKLDATAAPSEDDCRRACLDFFKHYAFEVNKGPTAAAAVLPITAAAAAAVVPATRDACIYLLGSLINHCCTPPSHGFAFGRGGEMGPNCEWRIGPSGLAQFIRPKHICVQAKRDIKKGEQLTWDYGKRFKGFVCECSTCRDSFMGYYCGVL</sequence>
<dbReference type="Pfam" id="PF00856">
    <property type="entry name" value="SET"/>
    <property type="match status" value="1"/>
</dbReference>
<dbReference type="InterPro" id="IPR001214">
    <property type="entry name" value="SET_dom"/>
</dbReference>
<dbReference type="Gene3D" id="2.170.270.10">
    <property type="entry name" value="SET domain"/>
    <property type="match status" value="1"/>
</dbReference>
<proteinExistence type="predicted"/>
<keyword evidence="3" id="KW-1185">Reference proteome</keyword>
<organism evidence="2 3">
    <name type="scientific">Lasiosphaeria hispida</name>
    <dbReference type="NCBI Taxonomy" id="260671"/>
    <lineage>
        <taxon>Eukaryota</taxon>
        <taxon>Fungi</taxon>
        <taxon>Dikarya</taxon>
        <taxon>Ascomycota</taxon>
        <taxon>Pezizomycotina</taxon>
        <taxon>Sordariomycetes</taxon>
        <taxon>Sordariomycetidae</taxon>
        <taxon>Sordariales</taxon>
        <taxon>Lasiosphaeriaceae</taxon>
        <taxon>Lasiosphaeria</taxon>
    </lineage>
</organism>
<dbReference type="PANTHER" id="PTHR12197:SF294">
    <property type="entry name" value="POTENTIAL PROTEIN LYSINE METHYLTRANSFERASE SET6"/>
    <property type="match status" value="1"/>
</dbReference>
<name>A0AAJ0MJP9_9PEZI</name>
<feature type="domain" description="SET" evidence="1">
    <location>
        <begin position="34"/>
        <end position="280"/>
    </location>
</feature>
<dbReference type="InterPro" id="IPR046341">
    <property type="entry name" value="SET_dom_sf"/>
</dbReference>
<reference evidence="2" key="1">
    <citation type="journal article" date="2023" name="Mol. Phylogenet. Evol.">
        <title>Genome-scale phylogeny and comparative genomics of the fungal order Sordariales.</title>
        <authorList>
            <person name="Hensen N."/>
            <person name="Bonometti L."/>
            <person name="Westerberg I."/>
            <person name="Brannstrom I.O."/>
            <person name="Guillou S."/>
            <person name="Cros-Aarteil S."/>
            <person name="Calhoun S."/>
            <person name="Haridas S."/>
            <person name="Kuo A."/>
            <person name="Mondo S."/>
            <person name="Pangilinan J."/>
            <person name="Riley R."/>
            <person name="LaButti K."/>
            <person name="Andreopoulos B."/>
            <person name="Lipzen A."/>
            <person name="Chen C."/>
            <person name="Yan M."/>
            <person name="Daum C."/>
            <person name="Ng V."/>
            <person name="Clum A."/>
            <person name="Steindorff A."/>
            <person name="Ohm R.A."/>
            <person name="Martin F."/>
            <person name="Silar P."/>
            <person name="Natvig D.O."/>
            <person name="Lalanne C."/>
            <person name="Gautier V."/>
            <person name="Ament-Velasquez S.L."/>
            <person name="Kruys A."/>
            <person name="Hutchinson M.I."/>
            <person name="Powell A.J."/>
            <person name="Barry K."/>
            <person name="Miller A.N."/>
            <person name="Grigoriev I.V."/>
            <person name="Debuchy R."/>
            <person name="Gladieux P."/>
            <person name="Hiltunen Thoren M."/>
            <person name="Johannesson H."/>
        </authorList>
    </citation>
    <scope>NUCLEOTIDE SEQUENCE</scope>
    <source>
        <strain evidence="2">CBS 955.72</strain>
    </source>
</reference>
<evidence type="ECO:0000313" key="2">
    <source>
        <dbReference type="EMBL" id="KAK3362986.1"/>
    </source>
</evidence>
<dbReference type="Proteomes" id="UP001275084">
    <property type="component" value="Unassembled WGS sequence"/>
</dbReference>
<dbReference type="PANTHER" id="PTHR12197">
    <property type="entry name" value="HISTONE-LYSINE N-METHYLTRANSFERASE SMYD"/>
    <property type="match status" value="1"/>
</dbReference>
<evidence type="ECO:0000313" key="3">
    <source>
        <dbReference type="Proteomes" id="UP001275084"/>
    </source>
</evidence>
<dbReference type="InterPro" id="IPR050869">
    <property type="entry name" value="H3K4_H4K5_MeTrfase"/>
</dbReference>
<dbReference type="PROSITE" id="PS50280">
    <property type="entry name" value="SET"/>
    <property type="match status" value="1"/>
</dbReference>
<dbReference type="SUPFAM" id="SSF82199">
    <property type="entry name" value="SET domain"/>
    <property type="match status" value="1"/>
</dbReference>